<dbReference type="GO" id="GO:0005664">
    <property type="term" value="C:nuclear origin of replication recognition complex"/>
    <property type="evidence" value="ECO:0007669"/>
    <property type="project" value="TreeGrafter"/>
</dbReference>
<feature type="transmembrane region" description="Helical" evidence="15">
    <location>
        <begin position="189"/>
        <end position="213"/>
    </location>
</feature>
<feature type="region of interest" description="Disordered" evidence="14">
    <location>
        <begin position="23"/>
        <end position="49"/>
    </location>
</feature>
<keyword evidence="7" id="KW-0547">Nucleotide-binding</keyword>
<feature type="transmembrane region" description="Helical" evidence="15">
    <location>
        <begin position="289"/>
        <end position="315"/>
    </location>
</feature>
<dbReference type="GO" id="GO:0003688">
    <property type="term" value="F:DNA replication origin binding"/>
    <property type="evidence" value="ECO:0007669"/>
    <property type="project" value="TreeGrafter"/>
</dbReference>
<dbReference type="Gene3D" id="3.40.50.300">
    <property type="entry name" value="P-loop containing nucleotide triphosphate hydrolases"/>
    <property type="match status" value="1"/>
</dbReference>
<evidence type="ECO:0000256" key="8">
    <source>
        <dbReference type="ARBA" id="ARBA00022840"/>
    </source>
</evidence>
<dbReference type="SUPFAM" id="SSF52540">
    <property type="entry name" value="P-loop containing nucleoside triphosphate hydrolases"/>
    <property type="match status" value="1"/>
</dbReference>
<sequence length="1009" mass="114611">MTTKGTSEQNGCVQYNGTFNHKQHQNGVQTSEKHRVSFSNNTKSASISSDSVPEVSSVQRPSLIEMYTSKRWGITFLALTVITLSLTLRMGMSMAIVCMVKPKNNNDTISFNQSQNLLTSNHNEEWLVDWDSDTQGQVLSSYYYGFPFFCVLGGYAAGKYSGKIIMVIMMTTLAVASMGIPYAAITSPYIVMVLRIIVGLASGGLEPSMMAILSKWAPVVERSQMISTAIGGSLNLLIMVVWVKVVYDHPEDHPSMTKAEVEYITRGRRDSANVKMPDPPWLKIITSPAFWAILSAHISFGYIFTTLGTFLPLYMNDIMKFDTTMNGVVSSVPFIGRLLGTMVSGYFADKFYVTGLISTRSIRILFQSIGMFLSAPFLIGLSFLDHTQRELAVVLLILYWFVQGASSSGFRANHLDIAPSNVLVKIGYDLLEYELSFYSMKKEVSKKVDADLSYRIQSDIVSKFSHKAWRKAENCLAVTKVEMLTPVKYCSFELFSSNVEAASENMAEVDNFKEDLNKTFPCRQSQINLLLSLFGQRHQYTYSSLFIYGHTGTGKTAVTTNILNHFKLPHVLVNCVECYSSRFLYEMILNSLHGNSVTESSDLVKCDNMNDFVRMFKQVSQEKRIDQETIYIVLDKAERLREMEMNILPAFLRLQELTQQNVCVILLSEIVWEKFRTGSGYCEPFVLHFSDYTNDQLIEIMMLDHPTEYDENFYRMYLNLVLSVFQMVCRNLKELHHLAKLNFQRYAEPVKTGEATAEDTRKLWKNIEPHLKKALQTVYLREVSSSQWEKMQQSIEAGQPQLYKSLYFLLSSGLSSRSHVELPYYSKFLLIAAYLASYNPAKTDKRFFAKHGGKTSRQSKLLKKHERASNHMLGPKPFALDRMMAIFYAVVEGRVAPTANIFMQISSLVSLNLLGHVASDDQIDSPKYKCLVSLDFIKSVSRTVNFENIKRQSRIQKSYLFLTEKHLKVNCDIILKYYGKDTLKYCSVGYLSLASDWFSAIHGAILFSL</sequence>
<evidence type="ECO:0000256" key="6">
    <source>
        <dbReference type="ARBA" id="ARBA00022705"/>
    </source>
</evidence>
<dbReference type="AlphaFoldDB" id="A0A8S3Q1M8"/>
<keyword evidence="11 15" id="KW-0472">Membrane</keyword>
<dbReference type="Proteomes" id="UP000683360">
    <property type="component" value="Unassembled WGS sequence"/>
</dbReference>
<feature type="transmembrane region" description="Helical" evidence="15">
    <location>
        <begin position="225"/>
        <end position="247"/>
    </location>
</feature>
<comment type="subcellular location">
    <subcellularLocation>
        <location evidence="2">Membrane</location>
        <topology evidence="2">Multi-pass membrane protein</topology>
    </subcellularLocation>
    <subcellularLocation>
        <location evidence="1">Nucleus</location>
    </subcellularLocation>
</comment>
<evidence type="ECO:0000256" key="12">
    <source>
        <dbReference type="ARBA" id="ARBA00023242"/>
    </source>
</evidence>
<dbReference type="InterPro" id="IPR020796">
    <property type="entry name" value="ORC5"/>
</dbReference>
<feature type="transmembrane region" description="Helical" evidence="15">
    <location>
        <begin position="327"/>
        <end position="348"/>
    </location>
</feature>
<dbReference type="InterPro" id="IPR036259">
    <property type="entry name" value="MFS_trans_sf"/>
</dbReference>
<dbReference type="SUPFAM" id="SSF103473">
    <property type="entry name" value="MFS general substrate transporter"/>
    <property type="match status" value="1"/>
</dbReference>
<feature type="transmembrane region" description="Helical" evidence="15">
    <location>
        <begin position="72"/>
        <end position="97"/>
    </location>
</feature>
<dbReference type="InterPro" id="IPR047088">
    <property type="entry name" value="ORC5_C"/>
</dbReference>
<evidence type="ECO:0000256" key="1">
    <source>
        <dbReference type="ARBA" id="ARBA00004123"/>
    </source>
</evidence>
<dbReference type="InterPro" id="IPR048866">
    <property type="entry name" value="ORC5_lid"/>
</dbReference>
<dbReference type="OrthoDB" id="365981at2759"/>
<keyword evidence="12" id="KW-0539">Nucleus</keyword>
<feature type="transmembrane region" description="Helical" evidence="15">
    <location>
        <begin position="164"/>
        <end position="183"/>
    </location>
</feature>
<comment type="caution">
    <text evidence="19">The sequence shown here is derived from an EMBL/GenBank/DDBJ whole genome shotgun (WGS) entry which is preliminary data.</text>
</comment>
<dbReference type="PANTHER" id="PTHR12705">
    <property type="entry name" value="ORIGIN RECOGNITION COMPLEX SUBUNIT 5"/>
    <property type="match status" value="1"/>
</dbReference>
<feature type="transmembrane region" description="Helical" evidence="15">
    <location>
        <begin position="364"/>
        <end position="384"/>
    </location>
</feature>
<evidence type="ECO:0000256" key="11">
    <source>
        <dbReference type="ARBA" id="ARBA00023136"/>
    </source>
</evidence>
<proteinExistence type="inferred from homology"/>
<evidence type="ECO:0000313" key="19">
    <source>
        <dbReference type="EMBL" id="CAG2189100.1"/>
    </source>
</evidence>
<evidence type="ECO:0000259" key="16">
    <source>
        <dbReference type="Pfam" id="PF13191"/>
    </source>
</evidence>
<dbReference type="Pfam" id="PF21639">
    <property type="entry name" value="ORC5_lid"/>
    <property type="match status" value="1"/>
</dbReference>
<evidence type="ECO:0000256" key="2">
    <source>
        <dbReference type="ARBA" id="ARBA00004141"/>
    </source>
</evidence>
<dbReference type="InterPro" id="IPR041664">
    <property type="entry name" value="AAA_16"/>
</dbReference>
<evidence type="ECO:0000256" key="14">
    <source>
        <dbReference type="SAM" id="MobiDB-lite"/>
    </source>
</evidence>
<keyword evidence="4" id="KW-0813">Transport</keyword>
<evidence type="ECO:0000256" key="15">
    <source>
        <dbReference type="SAM" id="Phobius"/>
    </source>
</evidence>
<evidence type="ECO:0000256" key="3">
    <source>
        <dbReference type="ARBA" id="ARBA00006269"/>
    </source>
</evidence>
<evidence type="ECO:0000256" key="9">
    <source>
        <dbReference type="ARBA" id="ARBA00022847"/>
    </source>
</evidence>
<keyword evidence="8" id="KW-0067">ATP-binding</keyword>
<evidence type="ECO:0000256" key="10">
    <source>
        <dbReference type="ARBA" id="ARBA00022989"/>
    </source>
</evidence>
<keyword evidence="10 15" id="KW-1133">Transmembrane helix</keyword>
<reference evidence="19" key="1">
    <citation type="submission" date="2021-03" db="EMBL/GenBank/DDBJ databases">
        <authorList>
            <person name="Bekaert M."/>
        </authorList>
    </citation>
    <scope>NUCLEOTIDE SEQUENCE</scope>
</reference>
<dbReference type="InterPro" id="IPR011701">
    <property type="entry name" value="MFS"/>
</dbReference>
<dbReference type="FunFam" id="3.40.50.300:FF:000673">
    <property type="entry name" value="Origin recognition complex subunit 5"/>
    <property type="match status" value="1"/>
</dbReference>
<dbReference type="FunFam" id="1.20.1250.20:FF:000003">
    <property type="entry name" value="Solute carrier family 17 member 3"/>
    <property type="match status" value="1"/>
</dbReference>
<dbReference type="Pfam" id="PF07690">
    <property type="entry name" value="MFS_1"/>
    <property type="match status" value="1"/>
</dbReference>
<dbReference type="PANTHER" id="PTHR12705:SF0">
    <property type="entry name" value="ORIGIN RECOGNITION COMPLEX SUBUNIT 5"/>
    <property type="match status" value="1"/>
</dbReference>
<accession>A0A8S3Q1M8</accession>
<feature type="transmembrane region" description="Helical" evidence="15">
    <location>
        <begin position="391"/>
        <end position="410"/>
    </location>
</feature>
<feature type="domain" description="ORC5 lid" evidence="18">
    <location>
        <begin position="714"/>
        <end position="781"/>
    </location>
</feature>
<evidence type="ECO:0000313" key="20">
    <source>
        <dbReference type="Proteomes" id="UP000683360"/>
    </source>
</evidence>
<evidence type="ECO:0000256" key="4">
    <source>
        <dbReference type="ARBA" id="ARBA00022448"/>
    </source>
</evidence>
<dbReference type="Gene3D" id="1.20.1250.20">
    <property type="entry name" value="MFS general substrate transporter like domains"/>
    <property type="match status" value="2"/>
</dbReference>
<keyword evidence="6" id="KW-0235">DNA replication</keyword>
<dbReference type="Pfam" id="PF14630">
    <property type="entry name" value="ORC5_C"/>
    <property type="match status" value="1"/>
</dbReference>
<dbReference type="GO" id="GO:0006270">
    <property type="term" value="P:DNA replication initiation"/>
    <property type="evidence" value="ECO:0007669"/>
    <property type="project" value="TreeGrafter"/>
</dbReference>
<dbReference type="GO" id="GO:0015293">
    <property type="term" value="F:symporter activity"/>
    <property type="evidence" value="ECO:0007669"/>
    <property type="project" value="UniProtKB-KW"/>
</dbReference>
<dbReference type="EMBL" id="CAJPWZ010000284">
    <property type="protein sequence ID" value="CAG2189100.1"/>
    <property type="molecule type" value="Genomic_DNA"/>
</dbReference>
<name>A0A8S3Q1M8_MYTED</name>
<dbReference type="GO" id="GO:0016020">
    <property type="term" value="C:membrane"/>
    <property type="evidence" value="ECO:0007669"/>
    <property type="project" value="UniProtKB-SubCell"/>
</dbReference>
<evidence type="ECO:0000259" key="18">
    <source>
        <dbReference type="Pfam" id="PF21639"/>
    </source>
</evidence>
<protein>
    <recommendedName>
        <fullName evidence="13">Origin recognition complex subunit 5</fullName>
    </recommendedName>
</protein>
<gene>
    <name evidence="19" type="ORF">MEDL_4488</name>
</gene>
<dbReference type="Pfam" id="PF13191">
    <property type="entry name" value="AAA_16"/>
    <property type="match status" value="1"/>
</dbReference>
<dbReference type="GO" id="GO:0005524">
    <property type="term" value="F:ATP binding"/>
    <property type="evidence" value="ECO:0007669"/>
    <property type="project" value="UniProtKB-KW"/>
</dbReference>
<evidence type="ECO:0000259" key="17">
    <source>
        <dbReference type="Pfam" id="PF14630"/>
    </source>
</evidence>
<comment type="similarity">
    <text evidence="3">Belongs to the ORC5 family.</text>
</comment>
<feature type="domain" description="Orc1-like AAA ATPase" evidence="16">
    <location>
        <begin position="519"/>
        <end position="665"/>
    </location>
</feature>
<keyword evidence="20" id="KW-1185">Reference proteome</keyword>
<evidence type="ECO:0000256" key="13">
    <source>
        <dbReference type="ARBA" id="ARBA00069657"/>
    </source>
</evidence>
<evidence type="ECO:0000256" key="5">
    <source>
        <dbReference type="ARBA" id="ARBA00022692"/>
    </source>
</evidence>
<feature type="transmembrane region" description="Helical" evidence="15">
    <location>
        <begin position="141"/>
        <end position="157"/>
    </location>
</feature>
<organism evidence="19 20">
    <name type="scientific">Mytilus edulis</name>
    <name type="common">Blue mussel</name>
    <dbReference type="NCBI Taxonomy" id="6550"/>
    <lineage>
        <taxon>Eukaryota</taxon>
        <taxon>Metazoa</taxon>
        <taxon>Spiralia</taxon>
        <taxon>Lophotrochozoa</taxon>
        <taxon>Mollusca</taxon>
        <taxon>Bivalvia</taxon>
        <taxon>Autobranchia</taxon>
        <taxon>Pteriomorphia</taxon>
        <taxon>Mytilida</taxon>
        <taxon>Mytiloidea</taxon>
        <taxon>Mytilidae</taxon>
        <taxon>Mytilinae</taxon>
        <taxon>Mytilus</taxon>
    </lineage>
</organism>
<keyword evidence="9" id="KW-0769">Symport</keyword>
<keyword evidence="5 15" id="KW-0812">Transmembrane</keyword>
<dbReference type="InterPro" id="IPR027417">
    <property type="entry name" value="P-loop_NTPase"/>
</dbReference>
<feature type="domain" description="Origin recognition complex subunit 5 C-terminal" evidence="17">
    <location>
        <begin position="822"/>
        <end position="947"/>
    </location>
</feature>
<evidence type="ECO:0000256" key="7">
    <source>
        <dbReference type="ARBA" id="ARBA00022741"/>
    </source>
</evidence>